<organism evidence="5 6">
    <name type="scientific">Tegillarca granosa</name>
    <name type="common">Malaysian cockle</name>
    <name type="synonym">Anadara granosa</name>
    <dbReference type="NCBI Taxonomy" id="220873"/>
    <lineage>
        <taxon>Eukaryota</taxon>
        <taxon>Metazoa</taxon>
        <taxon>Spiralia</taxon>
        <taxon>Lophotrochozoa</taxon>
        <taxon>Mollusca</taxon>
        <taxon>Bivalvia</taxon>
        <taxon>Autobranchia</taxon>
        <taxon>Pteriomorphia</taxon>
        <taxon>Arcoida</taxon>
        <taxon>Arcoidea</taxon>
        <taxon>Arcidae</taxon>
        <taxon>Tegillarca</taxon>
    </lineage>
</organism>
<evidence type="ECO:0000256" key="2">
    <source>
        <dbReference type="SAM" id="Phobius"/>
    </source>
</evidence>
<dbReference type="PROSITE" id="PS50050">
    <property type="entry name" value="TNFR_NGFR_2"/>
    <property type="match status" value="1"/>
</dbReference>
<feature type="repeat" description="TNFR-Cys" evidence="1">
    <location>
        <begin position="25"/>
        <end position="63"/>
    </location>
</feature>
<feature type="domain" description="TNFR-Cys" evidence="4">
    <location>
        <begin position="25"/>
        <end position="63"/>
    </location>
</feature>
<evidence type="ECO:0000256" key="3">
    <source>
        <dbReference type="SAM" id="SignalP"/>
    </source>
</evidence>
<keyword evidence="2" id="KW-0472">Membrane</keyword>
<evidence type="ECO:0000313" key="5">
    <source>
        <dbReference type="EMBL" id="KAJ8298708.1"/>
    </source>
</evidence>
<feature type="disulfide bond" evidence="1">
    <location>
        <begin position="42"/>
        <end position="55"/>
    </location>
</feature>
<reference evidence="5 6" key="1">
    <citation type="submission" date="2022-12" db="EMBL/GenBank/DDBJ databases">
        <title>Chromosome-level genome of Tegillarca granosa.</title>
        <authorList>
            <person name="Kim J."/>
        </authorList>
    </citation>
    <scope>NUCLEOTIDE SEQUENCE [LARGE SCALE GENOMIC DNA]</scope>
    <source>
        <strain evidence="5">Teg-2019</strain>
        <tissue evidence="5">Adductor muscle</tissue>
    </source>
</reference>
<feature type="signal peptide" evidence="3">
    <location>
        <begin position="1"/>
        <end position="20"/>
    </location>
</feature>
<name>A0ABQ9E5Z7_TEGGR</name>
<dbReference type="Proteomes" id="UP001217089">
    <property type="component" value="Unassembled WGS sequence"/>
</dbReference>
<accession>A0ABQ9E5Z7</accession>
<feature type="disulfide bond" evidence="1">
    <location>
        <begin position="45"/>
        <end position="63"/>
    </location>
</feature>
<sequence length="262" mass="29608">MEFKVLFGLLSSAIFSVVSGKHLLRCEIGQFYDILAKSCVACSTCEGNDIVRKPCSQFNDVKCGPFFLDGFDGNFNQNFNFLKSKPKNRTPSSSTLKTPASSAQVEMLDDEGWYKISMILLALLCLMSTAIAIYIVFACFVCRKKEEKEIIYQPEFRSISNNDDDTPRYVETYIPSRDRLKSHPHTASRIYVNDITSVAPLLLPSTENIYVNCTDLATEDYKLRHGGHLHRQSDNEQTTSRSKRGSCIKTSQVLVQHELNCD</sequence>
<evidence type="ECO:0000256" key="1">
    <source>
        <dbReference type="PROSITE-ProRule" id="PRU00206"/>
    </source>
</evidence>
<dbReference type="PROSITE" id="PS00652">
    <property type="entry name" value="TNFR_NGFR_1"/>
    <property type="match status" value="1"/>
</dbReference>
<proteinExistence type="predicted"/>
<protein>
    <recommendedName>
        <fullName evidence="4">TNFR-Cys domain-containing protein</fullName>
    </recommendedName>
</protein>
<keyword evidence="2" id="KW-0812">Transmembrane</keyword>
<evidence type="ECO:0000259" key="4">
    <source>
        <dbReference type="PROSITE" id="PS50050"/>
    </source>
</evidence>
<comment type="caution">
    <text evidence="5">The sequence shown here is derived from an EMBL/GenBank/DDBJ whole genome shotgun (WGS) entry which is preliminary data.</text>
</comment>
<keyword evidence="3" id="KW-0732">Signal</keyword>
<keyword evidence="1" id="KW-1015">Disulfide bond</keyword>
<evidence type="ECO:0000313" key="6">
    <source>
        <dbReference type="Proteomes" id="UP001217089"/>
    </source>
</evidence>
<feature type="chain" id="PRO_5046813463" description="TNFR-Cys domain-containing protein" evidence="3">
    <location>
        <begin position="21"/>
        <end position="262"/>
    </location>
</feature>
<keyword evidence="2" id="KW-1133">Transmembrane helix</keyword>
<dbReference type="InterPro" id="IPR001368">
    <property type="entry name" value="TNFR/NGFR_Cys_rich_reg"/>
</dbReference>
<keyword evidence="6" id="KW-1185">Reference proteome</keyword>
<gene>
    <name evidence="5" type="ORF">KUTeg_022768</name>
</gene>
<comment type="caution">
    <text evidence="1">Lacks conserved residue(s) required for the propagation of feature annotation.</text>
</comment>
<feature type="transmembrane region" description="Helical" evidence="2">
    <location>
        <begin position="116"/>
        <end position="142"/>
    </location>
</feature>
<dbReference type="EMBL" id="JARBDR010000921">
    <property type="protein sequence ID" value="KAJ8298708.1"/>
    <property type="molecule type" value="Genomic_DNA"/>
</dbReference>